<keyword evidence="3" id="KW-1185">Reference proteome</keyword>
<organism evidence="2 3">
    <name type="scientific">Rhizoctonia solani</name>
    <dbReference type="NCBI Taxonomy" id="456999"/>
    <lineage>
        <taxon>Eukaryota</taxon>
        <taxon>Fungi</taxon>
        <taxon>Dikarya</taxon>
        <taxon>Basidiomycota</taxon>
        <taxon>Agaricomycotina</taxon>
        <taxon>Agaricomycetes</taxon>
        <taxon>Cantharellales</taxon>
        <taxon>Ceratobasidiaceae</taxon>
        <taxon>Rhizoctonia</taxon>
    </lineage>
</organism>
<protein>
    <submittedName>
        <fullName evidence="2">Uncharacterized protein</fullName>
    </submittedName>
</protein>
<proteinExistence type="predicted"/>
<feature type="compositionally biased region" description="Polar residues" evidence="1">
    <location>
        <begin position="360"/>
        <end position="381"/>
    </location>
</feature>
<evidence type="ECO:0000313" key="3">
    <source>
        <dbReference type="Proteomes" id="UP000044841"/>
    </source>
</evidence>
<gene>
    <name evidence="2" type="ORF">RSOLAG22IIIB_10396</name>
</gene>
<dbReference type="AlphaFoldDB" id="A0A0K6G342"/>
<dbReference type="Proteomes" id="UP000044841">
    <property type="component" value="Unassembled WGS sequence"/>
</dbReference>
<evidence type="ECO:0000313" key="2">
    <source>
        <dbReference type="EMBL" id="CUA72925.1"/>
    </source>
</evidence>
<evidence type="ECO:0000256" key="1">
    <source>
        <dbReference type="SAM" id="MobiDB-lite"/>
    </source>
</evidence>
<sequence length="543" mass="61091">MSATVSTATSPTLFYDLIAPKPGVDRKSFPATDLIYKLLHHTGADVSAFRRNCQISYRLIEYARDLYDEINARILIAEESGSWEHYDAYYSAIDPLEEVLLTIVEITEIERDEYLVVSPLPPLDQPVDVWIKKFISDWQTNRTKIRESFQDLRTREELKGFITPPDDQNEIEDAKAHDDRTLLQNLLREIGDNESKVARGKSENAEMVKKVKEGLQSALDYLKGTPKKKLGDDLGVLAIKSGMITYGVTEVMKKDEIKQHPEENNDAPNLAGLDQIYGELEAALTGEVQALMPETYLKLFPLVGKIGRAYHAQSLFLASLCHKIATEYQKRKIYEAHDALEKALTKTIEAFMTAGELNNKPLTNGTNTDQTENDATTNGTIPNGIPKITGDYDSSCEKLYDDSIAEITLCYNAMKVENVGDLQKKLDDERTKDKGRLDLFKKRITKDIPTRGFVELTLSVFKGDSNGPSFHQIQAKVLQTARLSYIKWLAMKDSELKGAEFLYFETPAEKKQLELDDDIKPLVQDGKCTLHLIVKKEPGAGGN</sequence>
<feature type="region of interest" description="Disordered" evidence="1">
    <location>
        <begin position="359"/>
        <end position="382"/>
    </location>
</feature>
<accession>A0A0K6G342</accession>
<dbReference type="EMBL" id="CYGV01001326">
    <property type="protein sequence ID" value="CUA72925.1"/>
    <property type="molecule type" value="Genomic_DNA"/>
</dbReference>
<reference evidence="2 3" key="1">
    <citation type="submission" date="2015-07" db="EMBL/GenBank/DDBJ databases">
        <authorList>
            <person name="Noorani M."/>
        </authorList>
    </citation>
    <scope>NUCLEOTIDE SEQUENCE [LARGE SCALE GENOMIC DNA]</scope>
    <source>
        <strain evidence="2">BBA 69670</strain>
    </source>
</reference>
<name>A0A0K6G342_9AGAM</name>